<dbReference type="RefSeq" id="XP_013901665.1">
    <property type="nucleotide sequence ID" value="XM_014046211.1"/>
</dbReference>
<dbReference type="PANTHER" id="PTHR28457">
    <property type="entry name" value="COILED-COIL DOMAIN-CONTAINING PROTEIN 189"/>
    <property type="match status" value="1"/>
</dbReference>
<dbReference type="Proteomes" id="UP000054498">
    <property type="component" value="Unassembled WGS sequence"/>
</dbReference>
<sequence>MNVTIPRLAAAADMQATYRDLRTRDYHEADKSLAQALGLPDYLSNAHSAATLDFTASVLEFCGEQGVTGDQAATLLVIGEQLLRSCAAGTPRAEAQAVLRAELLSRCTPGPAAASGALAPDLVASAARLFASTLLQHWSLYALVFGRPQQHTRHSESLLVEAPMAATPLEMALPEDEWREKLAADASHREEAARAAAAAEAASREAAAEAEAERRRGEEAAARQEQLSKKPQTLEEAVEQLVVRRVDEERSALERELQDRQQALAARLAQLEGAAAAGSAAAGAVPAGARVLSTASGANGAKKQ</sequence>
<feature type="region of interest" description="Disordered" evidence="1">
    <location>
        <begin position="184"/>
        <end position="232"/>
    </location>
</feature>
<dbReference type="AlphaFoldDB" id="A0A0D2NAY7"/>
<proteinExistence type="predicted"/>
<dbReference type="EMBL" id="KK101003">
    <property type="protein sequence ID" value="KIZ02646.1"/>
    <property type="molecule type" value="Genomic_DNA"/>
</dbReference>
<accession>A0A0D2NAY7</accession>
<dbReference type="STRING" id="145388.A0A0D2NAY7"/>
<dbReference type="Pfam" id="PF14769">
    <property type="entry name" value="CLAMP"/>
    <property type="match status" value="1"/>
</dbReference>
<dbReference type="InterPro" id="IPR032727">
    <property type="entry name" value="CLAMP"/>
</dbReference>
<feature type="compositionally biased region" description="Basic and acidic residues" evidence="1">
    <location>
        <begin position="184"/>
        <end position="193"/>
    </location>
</feature>
<protein>
    <submittedName>
        <fullName evidence="2">Uncharacterized protein</fullName>
    </submittedName>
</protein>
<evidence type="ECO:0000313" key="3">
    <source>
        <dbReference type="Proteomes" id="UP000054498"/>
    </source>
</evidence>
<evidence type="ECO:0000313" key="2">
    <source>
        <dbReference type="EMBL" id="KIZ02646.1"/>
    </source>
</evidence>
<dbReference type="KEGG" id="mng:MNEG_5315"/>
<dbReference type="GeneID" id="25738192"/>
<dbReference type="OrthoDB" id="530909at2759"/>
<evidence type="ECO:0000256" key="1">
    <source>
        <dbReference type="SAM" id="MobiDB-lite"/>
    </source>
</evidence>
<reference evidence="2 3" key="1">
    <citation type="journal article" date="2013" name="BMC Genomics">
        <title>Reconstruction of the lipid metabolism for the microalga Monoraphidium neglectum from its genome sequence reveals characteristics suitable for biofuel production.</title>
        <authorList>
            <person name="Bogen C."/>
            <person name="Al-Dilaimi A."/>
            <person name="Albersmeier A."/>
            <person name="Wichmann J."/>
            <person name="Grundmann M."/>
            <person name="Rupp O."/>
            <person name="Lauersen K.J."/>
            <person name="Blifernez-Klassen O."/>
            <person name="Kalinowski J."/>
            <person name="Goesmann A."/>
            <person name="Mussgnug J.H."/>
            <person name="Kruse O."/>
        </authorList>
    </citation>
    <scope>NUCLEOTIDE SEQUENCE [LARGE SCALE GENOMIC DNA]</scope>
    <source>
        <strain evidence="2 3">SAG 48.87</strain>
    </source>
</reference>
<organism evidence="2 3">
    <name type="scientific">Monoraphidium neglectum</name>
    <dbReference type="NCBI Taxonomy" id="145388"/>
    <lineage>
        <taxon>Eukaryota</taxon>
        <taxon>Viridiplantae</taxon>
        <taxon>Chlorophyta</taxon>
        <taxon>core chlorophytes</taxon>
        <taxon>Chlorophyceae</taxon>
        <taxon>CS clade</taxon>
        <taxon>Sphaeropleales</taxon>
        <taxon>Selenastraceae</taxon>
        <taxon>Monoraphidium</taxon>
    </lineage>
</organism>
<dbReference type="PANTHER" id="PTHR28457:SF4">
    <property type="entry name" value="CRAL-TRIO DOMAIN-CONTAINING PROTEIN"/>
    <property type="match status" value="1"/>
</dbReference>
<name>A0A0D2NAY7_9CHLO</name>
<gene>
    <name evidence="2" type="ORF">MNEG_5315</name>
</gene>
<feature type="compositionally biased region" description="Basic and acidic residues" evidence="1">
    <location>
        <begin position="202"/>
        <end position="228"/>
    </location>
</feature>
<keyword evidence="3" id="KW-1185">Reference proteome</keyword>